<keyword evidence="5 7" id="KW-0233">DNA recombination</keyword>
<dbReference type="Pfam" id="PF21176">
    <property type="entry name" value="RecR_HhH"/>
    <property type="match status" value="1"/>
</dbReference>
<protein>
    <recommendedName>
        <fullName evidence="7">Recombination protein RecR</fullName>
    </recommendedName>
</protein>
<evidence type="ECO:0000256" key="3">
    <source>
        <dbReference type="ARBA" id="ARBA00022771"/>
    </source>
</evidence>
<keyword evidence="3 7" id="KW-0863">Zinc-finger</keyword>
<dbReference type="PANTHER" id="PTHR30446:SF0">
    <property type="entry name" value="RECOMBINATION PROTEIN RECR"/>
    <property type="match status" value="1"/>
</dbReference>
<dbReference type="GO" id="GO:0006310">
    <property type="term" value="P:DNA recombination"/>
    <property type="evidence" value="ECO:0007669"/>
    <property type="project" value="UniProtKB-UniRule"/>
</dbReference>
<comment type="similarity">
    <text evidence="7">Belongs to the RecR family.</text>
</comment>
<dbReference type="InterPro" id="IPR006171">
    <property type="entry name" value="TOPRIM_dom"/>
</dbReference>
<sequence>MLYPRPLERLLAELERLPGIGPKSAQRLAFFLLRADKNDNFNLADAIKSIKEQIRPCERCGNFTDVEVCDICTSPRRENGLMCIVGEARDVLAIENSGEFYGRYHVLGGLISPIDGVGPSKLRLDTLKKRLEDEQIQEVILALSPTVEGETTGSFVAKLLGESGVKVTQLARGLPFGGDLDYADQVTIAGALRGRREL</sequence>
<comment type="function">
    <text evidence="7">May play a role in DNA repair. It seems to be involved in an RecBC-independent recombinational process of DNA repair. It may act with RecF and RecO.</text>
</comment>
<dbReference type="Pfam" id="PF13662">
    <property type="entry name" value="Toprim_4"/>
    <property type="match status" value="1"/>
</dbReference>
<evidence type="ECO:0000256" key="1">
    <source>
        <dbReference type="ARBA" id="ARBA00022723"/>
    </source>
</evidence>
<dbReference type="Gene3D" id="1.10.8.420">
    <property type="entry name" value="RecR Domain 1"/>
    <property type="match status" value="1"/>
</dbReference>
<gene>
    <name evidence="7" type="primary">recR</name>
    <name evidence="9" type="ORF">B1R32_10852</name>
</gene>
<dbReference type="Gene3D" id="6.10.250.240">
    <property type="match status" value="1"/>
</dbReference>
<dbReference type="FunCoup" id="A0A2S8SSU6">
    <property type="interactions" value="266"/>
</dbReference>
<dbReference type="SMART" id="SM00278">
    <property type="entry name" value="HhH1"/>
    <property type="match status" value="1"/>
</dbReference>
<reference evidence="9 10" key="1">
    <citation type="journal article" date="2018" name="Syst. Appl. Microbiol.">
        <title>Abditibacterium utsteinense sp. nov., the first cultivated member of candidate phylum FBP, isolated from ice-free Antarctic soil samples.</title>
        <authorList>
            <person name="Tahon G."/>
            <person name="Tytgat B."/>
            <person name="Lebbe L."/>
            <person name="Carlier A."/>
            <person name="Willems A."/>
        </authorList>
    </citation>
    <scope>NUCLEOTIDE SEQUENCE [LARGE SCALE GENOMIC DNA]</scope>
    <source>
        <strain evidence="9 10">LMG 29911</strain>
    </source>
</reference>
<keyword evidence="4 7" id="KW-0862">Zinc</keyword>
<evidence type="ECO:0000256" key="6">
    <source>
        <dbReference type="ARBA" id="ARBA00023204"/>
    </source>
</evidence>
<dbReference type="InterPro" id="IPR003583">
    <property type="entry name" value="Hlx-hairpin-Hlx_DNA-bd_motif"/>
</dbReference>
<evidence type="ECO:0000256" key="7">
    <source>
        <dbReference type="HAMAP-Rule" id="MF_00017"/>
    </source>
</evidence>
<dbReference type="PROSITE" id="PS50880">
    <property type="entry name" value="TOPRIM"/>
    <property type="match status" value="1"/>
</dbReference>
<dbReference type="EMBL" id="NIGF01000008">
    <property type="protein sequence ID" value="PQV63848.1"/>
    <property type="molecule type" value="Genomic_DNA"/>
</dbReference>
<feature type="zinc finger region" description="C4-type" evidence="7">
    <location>
        <begin position="57"/>
        <end position="72"/>
    </location>
</feature>
<evidence type="ECO:0000313" key="10">
    <source>
        <dbReference type="Proteomes" id="UP000237684"/>
    </source>
</evidence>
<dbReference type="GO" id="GO:0008270">
    <property type="term" value="F:zinc ion binding"/>
    <property type="evidence" value="ECO:0007669"/>
    <property type="project" value="UniProtKB-KW"/>
</dbReference>
<dbReference type="AlphaFoldDB" id="A0A2S8SSU6"/>
<dbReference type="SUPFAM" id="SSF111304">
    <property type="entry name" value="Recombination protein RecR"/>
    <property type="match status" value="1"/>
</dbReference>
<dbReference type="OrthoDB" id="9802672at2"/>
<dbReference type="Gene3D" id="3.30.60.80">
    <property type="match status" value="1"/>
</dbReference>
<name>A0A2S8SSU6_9BACT</name>
<evidence type="ECO:0000313" key="9">
    <source>
        <dbReference type="EMBL" id="PQV63848.1"/>
    </source>
</evidence>
<dbReference type="Pfam" id="PF02132">
    <property type="entry name" value="RecR_ZnF"/>
    <property type="match status" value="1"/>
</dbReference>
<keyword evidence="10" id="KW-1185">Reference proteome</keyword>
<proteinExistence type="inferred from homology"/>
<dbReference type="SMART" id="SM00493">
    <property type="entry name" value="TOPRIM"/>
    <property type="match status" value="1"/>
</dbReference>
<evidence type="ECO:0000259" key="8">
    <source>
        <dbReference type="PROSITE" id="PS50880"/>
    </source>
</evidence>
<dbReference type="InterPro" id="IPR023627">
    <property type="entry name" value="Rcmb_RecR"/>
</dbReference>
<accession>A0A2S8SSU6</accession>
<dbReference type="GO" id="GO:0003677">
    <property type="term" value="F:DNA binding"/>
    <property type="evidence" value="ECO:0007669"/>
    <property type="project" value="UniProtKB-UniRule"/>
</dbReference>
<dbReference type="Pfam" id="PF21175">
    <property type="entry name" value="RecR_C"/>
    <property type="match status" value="1"/>
</dbReference>
<keyword evidence="1 7" id="KW-0479">Metal-binding</keyword>
<keyword evidence="2 7" id="KW-0227">DNA damage</keyword>
<keyword evidence="6 7" id="KW-0234">DNA repair</keyword>
<dbReference type="NCBIfam" id="TIGR00615">
    <property type="entry name" value="recR"/>
    <property type="match status" value="1"/>
</dbReference>
<dbReference type="InterPro" id="IPR034137">
    <property type="entry name" value="TOPRIM_RecR"/>
</dbReference>
<dbReference type="GO" id="GO:0006281">
    <property type="term" value="P:DNA repair"/>
    <property type="evidence" value="ECO:0007669"/>
    <property type="project" value="UniProtKB-UniRule"/>
</dbReference>
<dbReference type="Gene3D" id="3.40.1360.10">
    <property type="match status" value="1"/>
</dbReference>
<evidence type="ECO:0000256" key="2">
    <source>
        <dbReference type="ARBA" id="ARBA00022763"/>
    </source>
</evidence>
<organism evidence="9 10">
    <name type="scientific">Abditibacterium utsteinense</name>
    <dbReference type="NCBI Taxonomy" id="1960156"/>
    <lineage>
        <taxon>Bacteria</taxon>
        <taxon>Pseudomonadati</taxon>
        <taxon>Abditibacteriota</taxon>
        <taxon>Abditibacteriia</taxon>
        <taxon>Abditibacteriales</taxon>
        <taxon>Abditibacteriaceae</taxon>
        <taxon>Abditibacterium</taxon>
    </lineage>
</organism>
<comment type="caution">
    <text evidence="9">The sequence shown here is derived from an EMBL/GenBank/DDBJ whole genome shotgun (WGS) entry which is preliminary data.</text>
</comment>
<dbReference type="CDD" id="cd01025">
    <property type="entry name" value="TOPRIM_recR"/>
    <property type="match status" value="1"/>
</dbReference>
<dbReference type="Proteomes" id="UP000237684">
    <property type="component" value="Unassembled WGS sequence"/>
</dbReference>
<dbReference type="InterPro" id="IPR000093">
    <property type="entry name" value="DNA_Rcmb_RecR"/>
</dbReference>
<dbReference type="HAMAP" id="MF_00017">
    <property type="entry name" value="RecR"/>
    <property type="match status" value="1"/>
</dbReference>
<dbReference type="InterPro" id="IPR015967">
    <property type="entry name" value="Rcmb_RecR_Znf"/>
</dbReference>
<evidence type="ECO:0000256" key="5">
    <source>
        <dbReference type="ARBA" id="ARBA00023172"/>
    </source>
</evidence>
<dbReference type="PANTHER" id="PTHR30446">
    <property type="entry name" value="RECOMBINATION PROTEIN RECR"/>
    <property type="match status" value="1"/>
</dbReference>
<dbReference type="RefSeq" id="WP_105483691.1">
    <property type="nucleotide sequence ID" value="NZ_NIGF01000008.1"/>
</dbReference>
<evidence type="ECO:0000256" key="4">
    <source>
        <dbReference type="ARBA" id="ARBA00022833"/>
    </source>
</evidence>
<dbReference type="InParanoid" id="A0A2S8SSU6"/>
<feature type="domain" description="Toprim" evidence="8">
    <location>
        <begin position="80"/>
        <end position="175"/>
    </location>
</feature>